<dbReference type="PIRSF" id="PIRSF005384">
    <property type="entry name" value="RpiB_LacA_B"/>
    <property type="match status" value="1"/>
</dbReference>
<dbReference type="GO" id="GO:0005975">
    <property type="term" value="P:carbohydrate metabolic process"/>
    <property type="evidence" value="ECO:0007669"/>
    <property type="project" value="InterPro"/>
</dbReference>
<accession>A0A1F7GQZ6</accession>
<feature type="active site" description="Proton acceptor" evidence="2">
    <location>
        <position position="67"/>
    </location>
</feature>
<feature type="active site" description="Proton donor" evidence="2">
    <location>
        <position position="100"/>
    </location>
</feature>
<comment type="caution">
    <text evidence="3">The sequence shown here is derived from an EMBL/GenBank/DDBJ whole genome shotgun (WGS) entry which is preliminary data.</text>
</comment>
<dbReference type="Pfam" id="PF02502">
    <property type="entry name" value="LacAB_rpiB"/>
    <property type="match status" value="1"/>
</dbReference>
<dbReference type="Proteomes" id="UP000177026">
    <property type="component" value="Unassembled WGS sequence"/>
</dbReference>
<dbReference type="EMBL" id="MFZI01000023">
    <property type="protein sequence ID" value="OGK21006.1"/>
    <property type="molecule type" value="Genomic_DNA"/>
</dbReference>
<gene>
    <name evidence="3" type="ORF">A2866_02720</name>
</gene>
<evidence type="ECO:0008006" key="5">
    <source>
        <dbReference type="Google" id="ProtNLM"/>
    </source>
</evidence>
<dbReference type="PANTHER" id="PTHR30345">
    <property type="entry name" value="RIBOSE-5-PHOSPHATE ISOMERASE B"/>
    <property type="match status" value="1"/>
</dbReference>
<sequence length="147" mass="16765">MTIFIGADHRGFELKNKLIEYIQEKNIRVEDLGAFELDPLDDNPDYAQKVAQTVLQNPKEFLGIVICGSGNGVAMAANRYKGIFCGLAFDVHQVKHMREHDHINMLAIPADYIDVEVAKKFIDIFLSSQPKQEEKYIRRLKKTDTTP</sequence>
<dbReference type="AlphaFoldDB" id="A0A1F7GQZ6"/>
<dbReference type="SUPFAM" id="SSF89623">
    <property type="entry name" value="Ribose/Galactose isomerase RpiB/AlsB"/>
    <property type="match status" value="1"/>
</dbReference>
<evidence type="ECO:0000313" key="3">
    <source>
        <dbReference type="EMBL" id="OGK21006.1"/>
    </source>
</evidence>
<comment type="similarity">
    <text evidence="1">Belongs to the LacAB/RpiB family.</text>
</comment>
<dbReference type="InterPro" id="IPR036569">
    <property type="entry name" value="RpiB_LacA_LacB_sf"/>
</dbReference>
<evidence type="ECO:0000256" key="1">
    <source>
        <dbReference type="ARBA" id="ARBA00008754"/>
    </source>
</evidence>
<evidence type="ECO:0000256" key="2">
    <source>
        <dbReference type="PIRSR" id="PIRSR005384-1"/>
    </source>
</evidence>
<dbReference type="Gene3D" id="3.40.1400.10">
    <property type="entry name" value="Sugar-phosphate isomerase, RpiB/LacA/LacB"/>
    <property type="match status" value="1"/>
</dbReference>
<dbReference type="InterPro" id="IPR003500">
    <property type="entry name" value="RpiB_LacA_LacB"/>
</dbReference>
<name>A0A1F7GQZ6_9BACT</name>
<dbReference type="NCBIfam" id="TIGR00689">
    <property type="entry name" value="rpiB_lacA_lacB"/>
    <property type="match status" value="1"/>
</dbReference>
<proteinExistence type="inferred from homology"/>
<dbReference type="PANTHER" id="PTHR30345:SF0">
    <property type="entry name" value="DNA DAMAGE-REPAIR_TOLERATION PROTEIN DRT102"/>
    <property type="match status" value="1"/>
</dbReference>
<organism evidence="3 4">
    <name type="scientific">Candidatus Roizmanbacteria bacterium RIFCSPHIGHO2_01_FULL_39_8</name>
    <dbReference type="NCBI Taxonomy" id="1802033"/>
    <lineage>
        <taxon>Bacteria</taxon>
        <taxon>Candidatus Roizmaniibacteriota</taxon>
    </lineage>
</organism>
<reference evidence="3 4" key="1">
    <citation type="journal article" date="2016" name="Nat. Commun.">
        <title>Thousands of microbial genomes shed light on interconnected biogeochemical processes in an aquifer system.</title>
        <authorList>
            <person name="Anantharaman K."/>
            <person name="Brown C.T."/>
            <person name="Hug L.A."/>
            <person name="Sharon I."/>
            <person name="Castelle C.J."/>
            <person name="Probst A.J."/>
            <person name="Thomas B.C."/>
            <person name="Singh A."/>
            <person name="Wilkins M.J."/>
            <person name="Karaoz U."/>
            <person name="Brodie E.L."/>
            <person name="Williams K.H."/>
            <person name="Hubbard S.S."/>
            <person name="Banfield J.F."/>
        </authorList>
    </citation>
    <scope>NUCLEOTIDE SEQUENCE [LARGE SCALE GENOMIC DNA]</scope>
</reference>
<evidence type="ECO:0000313" key="4">
    <source>
        <dbReference type="Proteomes" id="UP000177026"/>
    </source>
</evidence>
<dbReference type="GO" id="GO:0016861">
    <property type="term" value="F:intramolecular oxidoreductase activity, interconverting aldoses and ketoses"/>
    <property type="evidence" value="ECO:0007669"/>
    <property type="project" value="UniProtKB-ARBA"/>
</dbReference>
<dbReference type="NCBIfam" id="NF004051">
    <property type="entry name" value="PRK05571.1"/>
    <property type="match status" value="1"/>
</dbReference>
<protein>
    <recommendedName>
        <fullName evidence="5">Ribose-5-phosphate isomerase</fullName>
    </recommendedName>
</protein>